<evidence type="ECO:0000313" key="4">
    <source>
        <dbReference type="Proteomes" id="UP000030364"/>
    </source>
</evidence>
<dbReference type="Gene3D" id="1.25.40.10">
    <property type="entry name" value="Tetratricopeptide repeat domain"/>
    <property type="match status" value="3"/>
</dbReference>
<reference evidence="3 4" key="1">
    <citation type="journal article" date="2015" name="Genome Announc.">
        <title>Draft Genome Sequence of the Thermophile Thermus filiformis ATCC 43280, Producer of Carotenoid-(Di)glucoside-Branched Fatty Acid (Di)esters and Source of Hyperthermostable Enzymes of Biotechnological Interest.</title>
        <authorList>
            <person name="Mandelli F."/>
            <person name="Oliveira Ramires B."/>
            <person name="Couger M.B."/>
            <person name="Paixao D.A."/>
            <person name="Camilo C.M."/>
            <person name="Polikarpov I."/>
            <person name="Prade R."/>
            <person name="Riano-Pachon D.M."/>
            <person name="Squina F.M."/>
        </authorList>
    </citation>
    <scope>NUCLEOTIDE SEQUENCE [LARGE SCALE GENOMIC DNA]</scope>
    <source>
        <strain evidence="3 4">ATCC 43280</strain>
    </source>
</reference>
<keyword evidence="4" id="KW-1185">Reference proteome</keyword>
<evidence type="ECO:0000259" key="2">
    <source>
        <dbReference type="Pfam" id="PF12862"/>
    </source>
</evidence>
<feature type="repeat" description="TPR" evidence="1">
    <location>
        <begin position="317"/>
        <end position="350"/>
    </location>
</feature>
<proteinExistence type="predicted"/>
<dbReference type="PANTHER" id="PTHR12558:SF13">
    <property type="entry name" value="CELL DIVISION CYCLE PROTEIN 27 HOMOLOG"/>
    <property type="match status" value="1"/>
</dbReference>
<dbReference type="Proteomes" id="UP000030364">
    <property type="component" value="Unassembled WGS sequence"/>
</dbReference>
<dbReference type="PATRIC" id="fig|276.5.peg.906"/>
<name>A0A0A2WR37_THEFI</name>
<dbReference type="InterPro" id="IPR019734">
    <property type="entry name" value="TPR_rpt"/>
</dbReference>
<dbReference type="EMBL" id="JPSL02000037">
    <property type="protein sequence ID" value="KGQ22278.1"/>
    <property type="molecule type" value="Genomic_DNA"/>
</dbReference>
<dbReference type="AlphaFoldDB" id="A0A0A2WR37"/>
<keyword evidence="1" id="KW-0802">TPR repeat</keyword>
<organism evidence="3 4">
    <name type="scientific">Thermus filiformis</name>
    <dbReference type="NCBI Taxonomy" id="276"/>
    <lineage>
        <taxon>Bacteria</taxon>
        <taxon>Thermotogati</taxon>
        <taxon>Deinococcota</taxon>
        <taxon>Deinococci</taxon>
        <taxon>Thermales</taxon>
        <taxon>Thermaceae</taxon>
        <taxon>Thermus</taxon>
    </lineage>
</organism>
<feature type="domain" description="Anaphase-promoting complex subunit 5" evidence="2">
    <location>
        <begin position="4"/>
        <end position="23"/>
    </location>
</feature>
<protein>
    <submittedName>
        <fullName evidence="3">Tfp pilus assembly protein PilF</fullName>
    </submittedName>
</protein>
<comment type="caution">
    <text evidence="3">The sequence shown here is derived from an EMBL/GenBank/DDBJ whole genome shotgun (WGS) entry which is preliminary data.</text>
</comment>
<evidence type="ECO:0000313" key="3">
    <source>
        <dbReference type="EMBL" id="KGQ22278.1"/>
    </source>
</evidence>
<dbReference type="OrthoDB" id="29956at2"/>
<accession>A0A0A2WR37</accession>
<dbReference type="Pfam" id="PF13181">
    <property type="entry name" value="TPR_8"/>
    <property type="match status" value="1"/>
</dbReference>
<dbReference type="Pfam" id="PF13432">
    <property type="entry name" value="TPR_16"/>
    <property type="match status" value="1"/>
</dbReference>
<dbReference type="Pfam" id="PF12862">
    <property type="entry name" value="ANAPC5"/>
    <property type="match status" value="1"/>
</dbReference>
<dbReference type="PROSITE" id="PS50005">
    <property type="entry name" value="TPR"/>
    <property type="match status" value="2"/>
</dbReference>
<gene>
    <name evidence="3" type="ORF">THFILI_03470</name>
</gene>
<dbReference type="InterPro" id="IPR011990">
    <property type="entry name" value="TPR-like_helical_dom_sf"/>
</dbReference>
<dbReference type="SUPFAM" id="SSF48452">
    <property type="entry name" value="TPR-like"/>
    <property type="match status" value="1"/>
</dbReference>
<dbReference type="PANTHER" id="PTHR12558">
    <property type="entry name" value="CELL DIVISION CYCLE 16,23,27"/>
    <property type="match status" value="1"/>
</dbReference>
<dbReference type="SMART" id="SM00028">
    <property type="entry name" value="TPR"/>
    <property type="match status" value="5"/>
</dbReference>
<evidence type="ECO:0000256" key="1">
    <source>
        <dbReference type="PROSITE-ProRule" id="PRU00339"/>
    </source>
</evidence>
<dbReference type="RefSeq" id="WP_038063225.1">
    <property type="nucleotide sequence ID" value="NZ_JPSL02000037.1"/>
</dbReference>
<feature type="repeat" description="TPR" evidence="1">
    <location>
        <begin position="280"/>
        <end position="313"/>
    </location>
</feature>
<sequence length="447" mass="50158">MERVLRALHEGDYDTALELLHRQSLYKKEALLLLAEVYSLYGSEALEEAYRALEEAQSEVPGLEVNPLYRALLGELLALEGRSLEEVRGVFLRSEDPRVRYHQALALFYLGAYEEALALLPTGGLPAFLAWRAWSLRGRILERLYRHREAALAHREAARLALGLERYWSLLDAAAMHLEAGEPEEALEVLEEAGRSVELEGPEDGATRNYLLARAHHLLGNPQQALAYVEEALRLEAEGGHPAYGTPLLQAQILLSLGRKEEAQAAFREALRRAEGEERAQVLHEIGVAALDQGEYVEAEQALSELIRLEADYPYLAQAYGDLAEALYRQGRYQEAEAMAEEAIRLGAASTGELILGHVAYDLMHLEEALEHYRKAAEAAQEGSRDWVGAMEMVVDTLAQLGYRNPEEMVERAERVLPHLSPSDEWYPVLQGHLERARGLLSRRDLN</sequence>
<dbReference type="InterPro" id="IPR026000">
    <property type="entry name" value="Apc5_dom"/>
</dbReference>
<dbReference type="STRING" id="276.THFILI_03470"/>
<dbReference type="Pfam" id="PF13424">
    <property type="entry name" value="TPR_12"/>
    <property type="match status" value="1"/>
</dbReference>